<dbReference type="AlphaFoldDB" id="A0A8R7R5R0"/>
<dbReference type="Proteomes" id="UP000015106">
    <property type="component" value="Chromosome 7"/>
</dbReference>
<proteinExistence type="predicted"/>
<reference evidence="1" key="3">
    <citation type="submission" date="2022-06" db="UniProtKB">
        <authorList>
            <consortium name="EnsemblPlants"/>
        </authorList>
    </citation>
    <scope>IDENTIFICATION</scope>
</reference>
<protein>
    <submittedName>
        <fullName evidence="1">Uncharacterized protein</fullName>
    </submittedName>
</protein>
<reference evidence="1" key="2">
    <citation type="submission" date="2018-03" db="EMBL/GenBank/DDBJ databases">
        <title>The Triticum urartu genome reveals the dynamic nature of wheat genome evolution.</title>
        <authorList>
            <person name="Ling H."/>
            <person name="Ma B."/>
            <person name="Shi X."/>
            <person name="Liu H."/>
            <person name="Dong L."/>
            <person name="Sun H."/>
            <person name="Cao Y."/>
            <person name="Gao Q."/>
            <person name="Zheng S."/>
            <person name="Li Y."/>
            <person name="Yu Y."/>
            <person name="Du H."/>
            <person name="Qi M."/>
            <person name="Li Y."/>
            <person name="Yu H."/>
            <person name="Cui Y."/>
            <person name="Wang N."/>
            <person name="Chen C."/>
            <person name="Wu H."/>
            <person name="Zhao Y."/>
            <person name="Zhang J."/>
            <person name="Li Y."/>
            <person name="Zhou W."/>
            <person name="Zhang B."/>
            <person name="Hu W."/>
            <person name="Eijk M."/>
            <person name="Tang J."/>
            <person name="Witsenboer H."/>
            <person name="Zhao S."/>
            <person name="Li Z."/>
            <person name="Zhang A."/>
            <person name="Wang D."/>
            <person name="Liang C."/>
        </authorList>
    </citation>
    <scope>NUCLEOTIDE SEQUENCE [LARGE SCALE GENOMIC DNA]</scope>
    <source>
        <strain evidence="1">cv. G1812</strain>
    </source>
</reference>
<sequence length="94" mass="10205">MFDVPGHGRTWNPHTGSYAKGHLIRYDLNTGDVAVLQTRLAYGNGIAISTPNASHCRIYGAVQVAVLAANALDQRVQGGDIRAVCRSPWLDMKQ</sequence>
<dbReference type="EnsemblPlants" id="TuG1812G0700004362.01.T01">
    <property type="protein sequence ID" value="TuG1812G0700004362.01.T01.cds447373"/>
    <property type="gene ID" value="TuG1812G0700004362.01"/>
</dbReference>
<dbReference type="Gramene" id="TuG1812G0700004362.01.T01">
    <property type="protein sequence ID" value="TuG1812G0700004362.01.T01.cds447373"/>
    <property type="gene ID" value="TuG1812G0700004362.01"/>
</dbReference>
<evidence type="ECO:0000313" key="2">
    <source>
        <dbReference type="Proteomes" id="UP000015106"/>
    </source>
</evidence>
<keyword evidence="2" id="KW-1185">Reference proteome</keyword>
<name>A0A8R7R5R0_TRIUA</name>
<reference evidence="2" key="1">
    <citation type="journal article" date="2013" name="Nature">
        <title>Draft genome of the wheat A-genome progenitor Triticum urartu.</title>
        <authorList>
            <person name="Ling H.Q."/>
            <person name="Zhao S."/>
            <person name="Liu D."/>
            <person name="Wang J."/>
            <person name="Sun H."/>
            <person name="Zhang C."/>
            <person name="Fan H."/>
            <person name="Li D."/>
            <person name="Dong L."/>
            <person name="Tao Y."/>
            <person name="Gao C."/>
            <person name="Wu H."/>
            <person name="Li Y."/>
            <person name="Cui Y."/>
            <person name="Guo X."/>
            <person name="Zheng S."/>
            <person name="Wang B."/>
            <person name="Yu K."/>
            <person name="Liang Q."/>
            <person name="Yang W."/>
            <person name="Lou X."/>
            <person name="Chen J."/>
            <person name="Feng M."/>
            <person name="Jian J."/>
            <person name="Zhang X."/>
            <person name="Luo G."/>
            <person name="Jiang Y."/>
            <person name="Liu J."/>
            <person name="Wang Z."/>
            <person name="Sha Y."/>
            <person name="Zhang B."/>
            <person name="Wu H."/>
            <person name="Tang D."/>
            <person name="Shen Q."/>
            <person name="Xue P."/>
            <person name="Zou S."/>
            <person name="Wang X."/>
            <person name="Liu X."/>
            <person name="Wang F."/>
            <person name="Yang Y."/>
            <person name="An X."/>
            <person name="Dong Z."/>
            <person name="Zhang K."/>
            <person name="Zhang X."/>
            <person name="Luo M.C."/>
            <person name="Dvorak J."/>
            <person name="Tong Y."/>
            <person name="Wang J."/>
            <person name="Yang H."/>
            <person name="Li Z."/>
            <person name="Wang D."/>
            <person name="Zhang A."/>
            <person name="Wang J."/>
        </authorList>
    </citation>
    <scope>NUCLEOTIDE SEQUENCE</scope>
    <source>
        <strain evidence="2">cv. G1812</strain>
    </source>
</reference>
<organism evidence="1 2">
    <name type="scientific">Triticum urartu</name>
    <name type="common">Red wild einkorn</name>
    <name type="synonym">Crithodium urartu</name>
    <dbReference type="NCBI Taxonomy" id="4572"/>
    <lineage>
        <taxon>Eukaryota</taxon>
        <taxon>Viridiplantae</taxon>
        <taxon>Streptophyta</taxon>
        <taxon>Embryophyta</taxon>
        <taxon>Tracheophyta</taxon>
        <taxon>Spermatophyta</taxon>
        <taxon>Magnoliopsida</taxon>
        <taxon>Liliopsida</taxon>
        <taxon>Poales</taxon>
        <taxon>Poaceae</taxon>
        <taxon>BOP clade</taxon>
        <taxon>Pooideae</taxon>
        <taxon>Triticodae</taxon>
        <taxon>Triticeae</taxon>
        <taxon>Triticinae</taxon>
        <taxon>Triticum</taxon>
    </lineage>
</organism>
<evidence type="ECO:0000313" key="1">
    <source>
        <dbReference type="EnsemblPlants" id="TuG1812G0700004362.01.T01.cds447373"/>
    </source>
</evidence>
<accession>A0A8R7R5R0</accession>